<reference evidence="2" key="1">
    <citation type="submission" date="2020-08" db="EMBL/GenBank/DDBJ databases">
        <title>Multicomponent nature underlies the extraordinary mechanical properties of spider dragline silk.</title>
        <authorList>
            <person name="Kono N."/>
            <person name="Nakamura H."/>
            <person name="Mori M."/>
            <person name="Yoshida Y."/>
            <person name="Ohtoshi R."/>
            <person name="Malay A.D."/>
            <person name="Moran D.A.P."/>
            <person name="Tomita M."/>
            <person name="Numata K."/>
            <person name="Arakawa K."/>
        </authorList>
    </citation>
    <scope>NUCLEOTIDE SEQUENCE</scope>
</reference>
<dbReference type="EMBL" id="BMAW01081088">
    <property type="protein sequence ID" value="GFU22810.1"/>
    <property type="molecule type" value="Genomic_DNA"/>
</dbReference>
<name>A0A8X6UJ80_NEPPI</name>
<evidence type="ECO:0000256" key="1">
    <source>
        <dbReference type="SAM" id="MobiDB-lite"/>
    </source>
</evidence>
<evidence type="ECO:0000313" key="2">
    <source>
        <dbReference type="EMBL" id="GFU22810.1"/>
    </source>
</evidence>
<evidence type="ECO:0000313" key="3">
    <source>
        <dbReference type="Proteomes" id="UP000887013"/>
    </source>
</evidence>
<gene>
    <name evidence="2" type="primary">NCL1_34909</name>
    <name evidence="2" type="ORF">NPIL_341021</name>
</gene>
<protein>
    <submittedName>
        <fullName evidence="2">Uncharacterized protein</fullName>
    </submittedName>
</protein>
<sequence>MVHSRKKYMLDESGGRRDSKLGRPRPIYQFQKVRLKYSRKSLFQNTFRITALCGRDRIVVSTLRCGRNNPASVSAYSSEEKDAMRYLDEVLFLHLPSIVNTTGSRLHKMPDFSVSHNGIPTEDGIKGLVIAFFNGSVTGLHKAYRESCEFPLRSRPYDNIRLVCKIILPRIEINYAGSLVATFEYRDFQGGVVLKDVEAKIEVTPYPDDRYSTVTSLQLLNLGNSSVSFNYLNNAANDLYVPFHEMNHPFYNYCEIFFKRLFYGPYWKILDKVVTYKSFPK</sequence>
<proteinExistence type="predicted"/>
<feature type="compositionally biased region" description="Basic and acidic residues" evidence="1">
    <location>
        <begin position="8"/>
        <end position="21"/>
    </location>
</feature>
<feature type="region of interest" description="Disordered" evidence="1">
    <location>
        <begin position="1"/>
        <end position="23"/>
    </location>
</feature>
<organism evidence="2 3">
    <name type="scientific">Nephila pilipes</name>
    <name type="common">Giant wood spider</name>
    <name type="synonym">Nephila maculata</name>
    <dbReference type="NCBI Taxonomy" id="299642"/>
    <lineage>
        <taxon>Eukaryota</taxon>
        <taxon>Metazoa</taxon>
        <taxon>Ecdysozoa</taxon>
        <taxon>Arthropoda</taxon>
        <taxon>Chelicerata</taxon>
        <taxon>Arachnida</taxon>
        <taxon>Araneae</taxon>
        <taxon>Araneomorphae</taxon>
        <taxon>Entelegynae</taxon>
        <taxon>Araneoidea</taxon>
        <taxon>Nephilidae</taxon>
        <taxon>Nephila</taxon>
    </lineage>
</organism>
<comment type="caution">
    <text evidence="2">The sequence shown here is derived from an EMBL/GenBank/DDBJ whole genome shotgun (WGS) entry which is preliminary data.</text>
</comment>
<dbReference type="AlphaFoldDB" id="A0A8X6UJ80"/>
<keyword evidence="3" id="KW-1185">Reference proteome</keyword>
<accession>A0A8X6UJ80</accession>
<dbReference type="Proteomes" id="UP000887013">
    <property type="component" value="Unassembled WGS sequence"/>
</dbReference>